<reference evidence="1 2" key="1">
    <citation type="submission" date="2016-02" db="EMBL/GenBank/DDBJ databases">
        <authorList>
            <person name="Wen L."/>
            <person name="He K."/>
            <person name="Yang H."/>
        </authorList>
    </citation>
    <scope>NUCLEOTIDE SEQUENCE [LARGE SCALE GENOMIC DNA]</scope>
</reference>
<proteinExistence type="predicted"/>
<accession>A0A143FJ85</accession>
<sequence>MTNPLDKAISSLERKYDRQEIHLQRYEDINHNELTDREFRILERGMHLGSMNAYEMSILVLERLKRNGKNNS</sequence>
<evidence type="ECO:0000313" key="1">
    <source>
        <dbReference type="EMBL" id="AMW61781.1"/>
    </source>
</evidence>
<name>A0A143FJ85_9CAUD</name>
<dbReference type="EMBL" id="KU737346">
    <property type="protein sequence ID" value="AMW61781.1"/>
    <property type="molecule type" value="Genomic_DNA"/>
</dbReference>
<organism evidence="1 2">
    <name type="scientific">Bacillus phage Vinny</name>
    <dbReference type="NCBI Taxonomy" id="1805955"/>
    <lineage>
        <taxon>Viruses</taxon>
        <taxon>Duplodnaviria</taxon>
        <taxon>Heunggongvirae</taxon>
        <taxon>Uroviricota</taxon>
        <taxon>Caudoviricetes</taxon>
        <taxon>Herelleviridae</taxon>
        <taxon>Bastillevirinae</taxon>
        <taxon>Bastillevirus</taxon>
        <taxon>Bastillevirus evoli</taxon>
    </lineage>
</organism>
<protein>
    <submittedName>
        <fullName evidence="1">Uncharacterized protein</fullName>
    </submittedName>
</protein>
<evidence type="ECO:0000313" key="2">
    <source>
        <dbReference type="Proteomes" id="UP000225538"/>
    </source>
</evidence>
<dbReference type="Proteomes" id="UP000225538">
    <property type="component" value="Segment"/>
</dbReference>
<gene>
    <name evidence="1" type="ORF">DNAM5_30</name>
</gene>